<evidence type="ECO:0000313" key="10">
    <source>
        <dbReference type="Proteomes" id="UP000538666"/>
    </source>
</evidence>
<evidence type="ECO:0000256" key="1">
    <source>
        <dbReference type="ARBA" id="ARBA00007957"/>
    </source>
</evidence>
<dbReference type="InterPro" id="IPR036390">
    <property type="entry name" value="WH_DNA-bd_sf"/>
</dbReference>
<comment type="cofactor">
    <cofactor evidence="8">
        <name>Mn(2+)</name>
        <dbReference type="ChEBI" id="CHEBI:29035"/>
    </cofactor>
    <cofactor evidence="8">
        <name>Fe(2+)</name>
        <dbReference type="ChEBI" id="CHEBI:29033"/>
    </cofactor>
    <text evidence="8">Binds 1 Mn(2+) or Fe(2+) ion per subunit.</text>
</comment>
<dbReference type="GO" id="GO:0000976">
    <property type="term" value="F:transcription cis-regulatory region binding"/>
    <property type="evidence" value="ECO:0007669"/>
    <property type="project" value="TreeGrafter"/>
</dbReference>
<comment type="caution">
    <text evidence="9">The sequence shown here is derived from an EMBL/GenBank/DDBJ whole genome shotgun (WGS) entry which is preliminary data.</text>
</comment>
<name>A0A841JS59_9BACT</name>
<keyword evidence="7" id="KW-0479">Metal-binding</keyword>
<feature type="binding site" evidence="7">
    <location>
        <position position="121"/>
    </location>
    <ligand>
        <name>Zn(2+)</name>
        <dbReference type="ChEBI" id="CHEBI:29105"/>
    </ligand>
</feature>
<feature type="binding site" evidence="7">
    <location>
        <position position="87"/>
    </location>
    <ligand>
        <name>Zn(2+)</name>
        <dbReference type="ChEBI" id="CHEBI:29105"/>
    </ligand>
</feature>
<dbReference type="PANTHER" id="PTHR33202">
    <property type="entry name" value="ZINC UPTAKE REGULATION PROTEIN"/>
    <property type="match status" value="1"/>
</dbReference>
<dbReference type="GO" id="GO:0003700">
    <property type="term" value="F:DNA-binding transcription factor activity"/>
    <property type="evidence" value="ECO:0007669"/>
    <property type="project" value="InterPro"/>
</dbReference>
<dbReference type="GO" id="GO:0045892">
    <property type="term" value="P:negative regulation of DNA-templated transcription"/>
    <property type="evidence" value="ECO:0007669"/>
    <property type="project" value="TreeGrafter"/>
</dbReference>
<dbReference type="PANTHER" id="PTHR33202:SF22">
    <property type="entry name" value="HYDROGEN PEROXIDE SENSITIVE REPRESSOR"/>
    <property type="match status" value="1"/>
</dbReference>
<dbReference type="Proteomes" id="UP000538666">
    <property type="component" value="Unassembled WGS sequence"/>
</dbReference>
<reference evidence="9 10" key="1">
    <citation type="submission" date="2020-08" db="EMBL/GenBank/DDBJ databases">
        <title>Genomic Encyclopedia of Type Strains, Phase IV (KMG-IV): sequencing the most valuable type-strain genomes for metagenomic binning, comparative biology and taxonomic classification.</title>
        <authorList>
            <person name="Goeker M."/>
        </authorList>
    </citation>
    <scope>NUCLEOTIDE SEQUENCE [LARGE SCALE GENOMIC DNA]</scope>
    <source>
        <strain evidence="9 10">DSM 103733</strain>
    </source>
</reference>
<evidence type="ECO:0000256" key="2">
    <source>
        <dbReference type="ARBA" id="ARBA00022491"/>
    </source>
</evidence>
<dbReference type="InterPro" id="IPR002481">
    <property type="entry name" value="FUR"/>
</dbReference>
<dbReference type="OrthoDB" id="8659436at2"/>
<dbReference type="CDD" id="cd07153">
    <property type="entry name" value="Fur_like"/>
    <property type="match status" value="1"/>
</dbReference>
<feature type="binding site" evidence="7">
    <location>
        <position position="84"/>
    </location>
    <ligand>
        <name>Zn(2+)</name>
        <dbReference type="ChEBI" id="CHEBI:29105"/>
    </ligand>
</feature>
<dbReference type="GO" id="GO:0008270">
    <property type="term" value="F:zinc ion binding"/>
    <property type="evidence" value="ECO:0007669"/>
    <property type="project" value="TreeGrafter"/>
</dbReference>
<dbReference type="EMBL" id="JACHEK010000001">
    <property type="protein sequence ID" value="MBB6142609.1"/>
    <property type="molecule type" value="Genomic_DNA"/>
</dbReference>
<proteinExistence type="inferred from homology"/>
<keyword evidence="3 7" id="KW-0862">Zinc</keyword>
<organism evidence="9 10">
    <name type="scientific">Silvibacterium bohemicum</name>
    <dbReference type="NCBI Taxonomy" id="1577686"/>
    <lineage>
        <taxon>Bacteria</taxon>
        <taxon>Pseudomonadati</taxon>
        <taxon>Acidobacteriota</taxon>
        <taxon>Terriglobia</taxon>
        <taxon>Terriglobales</taxon>
        <taxon>Acidobacteriaceae</taxon>
        <taxon>Silvibacterium</taxon>
    </lineage>
</organism>
<evidence type="ECO:0000313" key="9">
    <source>
        <dbReference type="EMBL" id="MBB6142609.1"/>
    </source>
</evidence>
<keyword evidence="5" id="KW-0238">DNA-binding</keyword>
<keyword evidence="10" id="KW-1185">Reference proteome</keyword>
<dbReference type="Pfam" id="PF01475">
    <property type="entry name" value="FUR"/>
    <property type="match status" value="1"/>
</dbReference>
<gene>
    <name evidence="9" type="ORF">HNQ77_000547</name>
</gene>
<evidence type="ECO:0000256" key="6">
    <source>
        <dbReference type="ARBA" id="ARBA00023163"/>
    </source>
</evidence>
<dbReference type="SUPFAM" id="SSF46785">
    <property type="entry name" value="Winged helix' DNA-binding domain"/>
    <property type="match status" value="1"/>
</dbReference>
<comment type="cofactor">
    <cofactor evidence="7">
        <name>Zn(2+)</name>
        <dbReference type="ChEBI" id="CHEBI:29105"/>
    </cofactor>
    <text evidence="7">Binds 1 zinc ion per subunit.</text>
</comment>
<feature type="binding site" evidence="8">
    <location>
        <position position="113"/>
    </location>
    <ligand>
        <name>Fe cation</name>
        <dbReference type="ChEBI" id="CHEBI:24875"/>
    </ligand>
</feature>
<feature type="binding site" evidence="8">
    <location>
        <position position="78"/>
    </location>
    <ligand>
        <name>Fe cation</name>
        <dbReference type="ChEBI" id="CHEBI:24875"/>
    </ligand>
</feature>
<accession>A0A841JS59</accession>
<dbReference type="Gene3D" id="3.30.1490.190">
    <property type="match status" value="1"/>
</dbReference>
<keyword evidence="4" id="KW-0805">Transcription regulation</keyword>
<keyword evidence="2" id="KW-0678">Repressor</keyword>
<comment type="similarity">
    <text evidence="1">Belongs to the Fur family.</text>
</comment>
<dbReference type="RefSeq" id="WP_050057812.1">
    <property type="nucleotide sequence ID" value="NZ_JACHEK010000001.1"/>
</dbReference>
<evidence type="ECO:0000256" key="8">
    <source>
        <dbReference type="PIRSR" id="PIRSR602481-2"/>
    </source>
</evidence>
<feature type="binding site" evidence="7">
    <location>
        <position position="124"/>
    </location>
    <ligand>
        <name>Zn(2+)</name>
        <dbReference type="ChEBI" id="CHEBI:29105"/>
    </ligand>
</feature>
<keyword evidence="6" id="KW-0804">Transcription</keyword>
<evidence type="ECO:0000256" key="3">
    <source>
        <dbReference type="ARBA" id="ARBA00022833"/>
    </source>
</evidence>
<dbReference type="Gene3D" id="1.10.10.10">
    <property type="entry name" value="Winged helix-like DNA-binding domain superfamily/Winged helix DNA-binding domain"/>
    <property type="match status" value="1"/>
</dbReference>
<protein>
    <submittedName>
        <fullName evidence="9">Fur family ferric uptake transcriptional regulator</fullName>
    </submittedName>
</protein>
<sequence>MAIQIRQTRQKEAIRNAFLKADRPLSPEEALGTAQTEVEAVSIATVYRNINLLVAEQWLIPVEIPGESTRYEVAGKEHHHHFHCNDCGKVYEVEGCAVPVKTKLPKGFRMTGHEFFLYGTCAACR</sequence>
<dbReference type="AlphaFoldDB" id="A0A841JS59"/>
<keyword evidence="8" id="KW-0408">Iron</keyword>
<dbReference type="InterPro" id="IPR043135">
    <property type="entry name" value="Fur_C"/>
</dbReference>
<dbReference type="GO" id="GO:1900376">
    <property type="term" value="P:regulation of secondary metabolite biosynthetic process"/>
    <property type="evidence" value="ECO:0007669"/>
    <property type="project" value="TreeGrafter"/>
</dbReference>
<evidence type="ECO:0000256" key="4">
    <source>
        <dbReference type="ARBA" id="ARBA00023015"/>
    </source>
</evidence>
<evidence type="ECO:0000256" key="7">
    <source>
        <dbReference type="PIRSR" id="PIRSR602481-1"/>
    </source>
</evidence>
<dbReference type="InterPro" id="IPR036388">
    <property type="entry name" value="WH-like_DNA-bd_sf"/>
</dbReference>
<evidence type="ECO:0000256" key="5">
    <source>
        <dbReference type="ARBA" id="ARBA00023125"/>
    </source>
</evidence>